<reference evidence="3" key="1">
    <citation type="journal article" date="2014" name="Proc. Natl. Acad. Sci. U.S.A.">
        <title>Extensive sampling of basidiomycete genomes demonstrates inadequacy of the white-rot/brown-rot paradigm for wood decay fungi.</title>
        <authorList>
            <person name="Riley R."/>
            <person name="Salamov A.A."/>
            <person name="Brown D.W."/>
            <person name="Nagy L.G."/>
            <person name="Floudas D."/>
            <person name="Held B.W."/>
            <person name="Levasseur A."/>
            <person name="Lombard V."/>
            <person name="Morin E."/>
            <person name="Otillar R."/>
            <person name="Lindquist E.A."/>
            <person name="Sun H."/>
            <person name="LaButti K.M."/>
            <person name="Schmutz J."/>
            <person name="Jabbour D."/>
            <person name="Luo H."/>
            <person name="Baker S.E."/>
            <person name="Pisabarro A.G."/>
            <person name="Walton J.D."/>
            <person name="Blanchette R.A."/>
            <person name="Henrissat B."/>
            <person name="Martin F."/>
            <person name="Cullen D."/>
            <person name="Hibbett D.S."/>
            <person name="Grigoriev I.V."/>
        </authorList>
    </citation>
    <scope>NUCLEOTIDE SEQUENCE [LARGE SCALE GENOMIC DNA]</scope>
    <source>
        <strain evidence="3">CBS 339.88</strain>
    </source>
</reference>
<evidence type="ECO:0000256" key="1">
    <source>
        <dbReference type="SAM" id="Phobius"/>
    </source>
</evidence>
<dbReference type="PANTHER" id="PTHR35043:SF7">
    <property type="entry name" value="TRANSCRIPTION FACTOR DOMAIN-CONTAINING PROTEIN"/>
    <property type="match status" value="1"/>
</dbReference>
<organism evidence="2 3">
    <name type="scientific">Galerina marginata (strain CBS 339.88)</name>
    <dbReference type="NCBI Taxonomy" id="685588"/>
    <lineage>
        <taxon>Eukaryota</taxon>
        <taxon>Fungi</taxon>
        <taxon>Dikarya</taxon>
        <taxon>Basidiomycota</taxon>
        <taxon>Agaricomycotina</taxon>
        <taxon>Agaricomycetes</taxon>
        <taxon>Agaricomycetidae</taxon>
        <taxon>Agaricales</taxon>
        <taxon>Agaricineae</taxon>
        <taxon>Strophariaceae</taxon>
        <taxon>Galerina</taxon>
    </lineage>
</organism>
<dbReference type="OrthoDB" id="9451547at2759"/>
<protein>
    <submittedName>
        <fullName evidence="2">Uncharacterized protein</fullName>
    </submittedName>
</protein>
<keyword evidence="1" id="KW-0812">Transmembrane</keyword>
<gene>
    <name evidence="2" type="ORF">GALMADRAFT_435458</name>
</gene>
<dbReference type="STRING" id="685588.A0A067T1X6"/>
<dbReference type="Proteomes" id="UP000027222">
    <property type="component" value="Unassembled WGS sequence"/>
</dbReference>
<keyword evidence="3" id="KW-1185">Reference proteome</keyword>
<evidence type="ECO:0000313" key="2">
    <source>
        <dbReference type="EMBL" id="KDR77200.1"/>
    </source>
</evidence>
<evidence type="ECO:0000313" key="3">
    <source>
        <dbReference type="Proteomes" id="UP000027222"/>
    </source>
</evidence>
<dbReference type="AlphaFoldDB" id="A0A067T1X6"/>
<keyword evidence="1" id="KW-1133">Transmembrane helix</keyword>
<feature type="transmembrane region" description="Helical" evidence="1">
    <location>
        <begin position="85"/>
        <end position="105"/>
    </location>
</feature>
<feature type="transmembrane region" description="Helical" evidence="1">
    <location>
        <begin position="112"/>
        <end position="133"/>
    </location>
</feature>
<accession>A0A067T1X6</accession>
<name>A0A067T1X6_GALM3</name>
<dbReference type="EMBL" id="KL142377">
    <property type="protein sequence ID" value="KDR77200.1"/>
    <property type="molecule type" value="Genomic_DNA"/>
</dbReference>
<dbReference type="PANTHER" id="PTHR35043">
    <property type="entry name" value="TRANSCRIPTION FACTOR DOMAIN-CONTAINING PROTEIN"/>
    <property type="match status" value="1"/>
</dbReference>
<dbReference type="HOGENOM" id="CLU_1349007_0_0_1"/>
<proteinExistence type="predicted"/>
<keyword evidence="1" id="KW-0472">Membrane</keyword>
<feature type="transmembrane region" description="Helical" evidence="1">
    <location>
        <begin position="26"/>
        <end position="45"/>
    </location>
</feature>
<feature type="transmembrane region" description="Helical" evidence="1">
    <location>
        <begin position="153"/>
        <end position="175"/>
    </location>
</feature>
<sequence length="203" mass="22318">MTDMAAGLAWILKPGNFSLKDLQRKVLAVAIAPWTAIVWLFNRLGNIATSEPRTLEVTGSISTVSTFYATANDASPTDDLLIQSATWTSAALFGGLHCAAWFFTFPSDAELLVWRVCSAAISIIPLGILTMYIADFRYRKAESNSRTKKLFGILVDLLFYSLLLLPIYAAARLLLLGEAFATLRYLPPDALAVVDWATFLPHI</sequence>